<reference evidence="8 9" key="1">
    <citation type="submission" date="2020-04" db="EMBL/GenBank/DDBJ databases">
        <title>Description of novel Gluconacetobacter.</title>
        <authorList>
            <person name="Sombolestani A."/>
        </authorList>
    </citation>
    <scope>NUCLEOTIDE SEQUENCE [LARGE SCALE GENOMIC DNA]</scope>
    <source>
        <strain evidence="8 9">LMG 21312</strain>
    </source>
</reference>
<keyword evidence="9" id="KW-1185">Reference proteome</keyword>
<dbReference type="EMBL" id="JABEQH010000006">
    <property type="protein sequence ID" value="MBB2175385.1"/>
    <property type="molecule type" value="Genomic_DNA"/>
</dbReference>
<name>A0A7W4J616_9PROT</name>
<evidence type="ECO:0000256" key="1">
    <source>
        <dbReference type="ARBA" id="ARBA00003416"/>
    </source>
</evidence>
<dbReference type="PANTHER" id="PTHR30563">
    <property type="entry name" value="DNA RECOMBINATION PROTEIN RMUC"/>
    <property type="match status" value="1"/>
</dbReference>
<comment type="similarity">
    <text evidence="2">Belongs to the RmuC family.</text>
</comment>
<accession>A0A7W4J616</accession>
<evidence type="ECO:0000313" key="9">
    <source>
        <dbReference type="Proteomes" id="UP000561066"/>
    </source>
</evidence>
<dbReference type="Proteomes" id="UP000561066">
    <property type="component" value="Unassembled WGS sequence"/>
</dbReference>
<keyword evidence="7" id="KW-1133">Transmembrane helix</keyword>
<evidence type="ECO:0000256" key="3">
    <source>
        <dbReference type="ARBA" id="ARBA00021840"/>
    </source>
</evidence>
<evidence type="ECO:0000256" key="2">
    <source>
        <dbReference type="ARBA" id="ARBA00009840"/>
    </source>
</evidence>
<keyword evidence="5" id="KW-0233">DNA recombination</keyword>
<evidence type="ECO:0000256" key="4">
    <source>
        <dbReference type="ARBA" id="ARBA00023054"/>
    </source>
</evidence>
<evidence type="ECO:0000256" key="6">
    <source>
        <dbReference type="SAM" id="MobiDB-lite"/>
    </source>
</evidence>
<evidence type="ECO:0000256" key="7">
    <source>
        <dbReference type="SAM" id="Phobius"/>
    </source>
</evidence>
<dbReference type="RefSeq" id="WP_182942130.1">
    <property type="nucleotide sequence ID" value="NZ_JABEQH010000006.1"/>
</dbReference>
<evidence type="ECO:0000313" key="8">
    <source>
        <dbReference type="EMBL" id="MBB2175385.1"/>
    </source>
</evidence>
<dbReference type="PANTHER" id="PTHR30563:SF0">
    <property type="entry name" value="DNA RECOMBINATION PROTEIN RMUC"/>
    <property type="match status" value="1"/>
</dbReference>
<feature type="transmembrane region" description="Helical" evidence="7">
    <location>
        <begin position="12"/>
        <end position="31"/>
    </location>
</feature>
<protein>
    <recommendedName>
        <fullName evidence="3">DNA recombination protein RmuC homolog</fullName>
    </recommendedName>
</protein>
<sequence>MPEAFGSGAAGLQLGLLVLVAAGVLSAALLLRRRAGGGREDGEADLLARMYVMLEREGAARMADGEALRARLTDIERVLAARLEQGRMETADRLGAIAQSVGRELAEARVGQAEALRDMAEASARQTEAIRAAVDERLHEAVERQMQTSFQRVLEQFGAMQKAMGEVTAMTAQIGDLKRLFSNVKTRGGWGEAQLRAILEDVLPAGAYLANCRLREGSAEVVEFAVRMPVKATTPPLLAIDSKFPTEAYERLLDAVERVDPQAERAARRALDTTLRIEARKIASKYIVPPVTVEFAVLYLPTDGLYAEVARSPGLLDEIGRTCRVIVMGPGLLPALLRTIHLGYVTLALEERTDGIARLLGATRQEMIKMDGVLEKLARNASTMSSSIDEARYRTRAVARQLRGLDGIGAVPEDAGSSDATADLPLGGAEDGAPGR</sequence>
<organism evidence="8 9">
    <name type="scientific">Gluconacetobacter johannae</name>
    <dbReference type="NCBI Taxonomy" id="112140"/>
    <lineage>
        <taxon>Bacteria</taxon>
        <taxon>Pseudomonadati</taxon>
        <taxon>Pseudomonadota</taxon>
        <taxon>Alphaproteobacteria</taxon>
        <taxon>Acetobacterales</taxon>
        <taxon>Acetobacteraceae</taxon>
        <taxon>Gluconacetobacter</taxon>
    </lineage>
</organism>
<gene>
    <name evidence="8" type="primary">rmuC</name>
    <name evidence="8" type="ORF">HLH21_05505</name>
</gene>
<evidence type="ECO:0000256" key="5">
    <source>
        <dbReference type="ARBA" id="ARBA00023172"/>
    </source>
</evidence>
<comment type="caution">
    <text evidence="8">The sequence shown here is derived from an EMBL/GenBank/DDBJ whole genome shotgun (WGS) entry which is preliminary data.</text>
</comment>
<comment type="function">
    <text evidence="1">Involved in DNA recombination.</text>
</comment>
<proteinExistence type="inferred from homology"/>
<dbReference type="AlphaFoldDB" id="A0A7W4J616"/>
<dbReference type="InterPro" id="IPR003798">
    <property type="entry name" value="DNA_recombination_RmuC"/>
</dbReference>
<keyword evidence="7" id="KW-0812">Transmembrane</keyword>
<dbReference type="Pfam" id="PF02646">
    <property type="entry name" value="RmuC"/>
    <property type="match status" value="1"/>
</dbReference>
<dbReference type="GO" id="GO:0006310">
    <property type="term" value="P:DNA recombination"/>
    <property type="evidence" value="ECO:0007669"/>
    <property type="project" value="UniProtKB-KW"/>
</dbReference>
<feature type="region of interest" description="Disordered" evidence="6">
    <location>
        <begin position="410"/>
        <end position="436"/>
    </location>
</feature>
<keyword evidence="7" id="KW-0472">Membrane</keyword>
<keyword evidence="4" id="KW-0175">Coiled coil</keyword>